<dbReference type="EMBL" id="CAJJDO010000106">
    <property type="protein sequence ID" value="CAD8194415.1"/>
    <property type="molecule type" value="Genomic_DNA"/>
</dbReference>
<protein>
    <submittedName>
        <fullName evidence="12">Uncharacterized protein</fullName>
    </submittedName>
</protein>
<keyword evidence="8" id="KW-0175">Coiled coil</keyword>
<feature type="region of interest" description="Disordered" evidence="9">
    <location>
        <begin position="694"/>
        <end position="723"/>
    </location>
</feature>
<dbReference type="PANTHER" id="PTHR13415">
    <property type="entry name" value="NUCLEAR FACTOR-RELATED"/>
    <property type="match status" value="1"/>
</dbReference>
<feature type="region of interest" description="Disordered" evidence="9">
    <location>
        <begin position="1"/>
        <end position="34"/>
    </location>
</feature>
<evidence type="ECO:0000313" key="13">
    <source>
        <dbReference type="Proteomes" id="UP000689195"/>
    </source>
</evidence>
<name>A0A8S1X1I2_9CILI</name>
<feature type="domain" description="RRM" evidence="11">
    <location>
        <begin position="1038"/>
        <end position="1121"/>
    </location>
</feature>
<comment type="caution">
    <text evidence="12">The sequence shown here is derived from an EMBL/GenBank/DDBJ whole genome shotgun (WGS) entry which is preliminary data.</text>
</comment>
<dbReference type="PROSITE" id="PS01359">
    <property type="entry name" value="ZF_PHD_1"/>
    <property type="match status" value="1"/>
</dbReference>
<evidence type="ECO:0000256" key="1">
    <source>
        <dbReference type="ARBA" id="ARBA00004123"/>
    </source>
</evidence>
<proteinExistence type="predicted"/>
<sequence>MASEEEVNIEDEIIEESQVEDNPKKKKDKKDKKITMKLDQKKPIDGKQQFGDKSICRLCKVTTQSTPTIICIRCHFKYHKECIRTQNKEPQFQDGTKWYCLSCIERMAKRKLKESEPQKKKKTSQIPEIFQKTLQPQEDKLKKHTEFQQKYPTYVQQGRVIFPIFDEYLTAYQQLFTIEIKKKPILQLDPTIPQNLFEDVLKIWDTYNYMDKIVSDILYAGEQQTEQQSQVNNIGTLIHFKDNHTPYSQKTRLEIYNIIQTKPEELILFFCYFYLKQIIEDLDQEQMQKQSYKIPYWHLLGYMWFTDRIRYYELLRDDIKSLPTNIYKQGILHLTQDMIDFSDYTDIKKVCKLLIALSDGLTSLKKTQFLYQFRTENLLSNNRIKLQLGTQIKQQRSQQIDIKKEIIEAEGNISIAQSQLQQEGLTRVETQKLTKQMEQAQKQAQKLKQQYSKLEKEIASLTERYNQQDKELAITQMPALLLNPSMCLGQDARHSSYYFFLYEPDKIFVCMRHSIIDDDGSQQWGFYDQTEIQNLLNSLCPKGVRENTLKNNIIELQRAKLLQINEQNQEQDDQIEQEIHKNGKGIDNDIEQEGHNQSEESIERINSLINLDVDELVNEFVEIESSLTQYLNQKNSRWCSTEQRATFLKSFQNVIEKKNSQEYDEIDLQPLGKAIEYFVDNTMMQEKLELRLEEDMDDKQFNENDEDSYQPNRRRKVVEDDSSIDEQPQTMLQQLEQMDNGRVRVRKLPMKLFGTYYETLRLNLIEQLKFDCNLAKMKICLEVLGQIVKDYIDRKQIQIQQQILPVGEKKKVEEIIIKKNVEPQPQFVQEAQQQYVTQNLRKRNQVKPQYTETETKWEDRCKKCNKGGKVICCDTCPKRFLKGSGTVLIAQEISRDKSKQELLLESQKTNETMIHCFYYQIMICDLVDYTLRTTPNKGRFSQTNTTASPNSSSNSSFEASQLKIPRPLLSFDEKFEASLCAFEFKLLVPEEDGLINFEQFSQELIQDKLIFLNDEKYLQQQQASLEIAEENILKDERTTLMLKNIPRSMKPNDLRNILNKEFRNLYDFFYLPLDNNNEGHLGYAFVNFINQDIVLRFYRTFNNQKWTNTEKQICQLKYAKLQGRRQYEFAR</sequence>
<evidence type="ECO:0000256" key="4">
    <source>
        <dbReference type="ARBA" id="ARBA00022833"/>
    </source>
</evidence>
<keyword evidence="2" id="KW-0479">Metal-binding</keyword>
<evidence type="ECO:0000259" key="11">
    <source>
        <dbReference type="PROSITE" id="PS50102"/>
    </source>
</evidence>
<dbReference type="FunFam" id="3.30.40.10:FF:001139">
    <property type="entry name" value="Predicted protein"/>
    <property type="match status" value="1"/>
</dbReference>
<feature type="domain" description="PHD-type" evidence="10">
    <location>
        <begin position="53"/>
        <end position="106"/>
    </location>
</feature>
<evidence type="ECO:0000256" key="5">
    <source>
        <dbReference type="ARBA" id="ARBA00023242"/>
    </source>
</evidence>
<gene>
    <name evidence="12" type="ORF">PPENT_87.1.T1060182</name>
</gene>
<dbReference type="InterPro" id="IPR007201">
    <property type="entry name" value="Mei2-like_Rrm_C"/>
</dbReference>
<keyword evidence="5" id="KW-0539">Nucleus</keyword>
<reference evidence="12" key="1">
    <citation type="submission" date="2021-01" db="EMBL/GenBank/DDBJ databases">
        <authorList>
            <consortium name="Genoscope - CEA"/>
            <person name="William W."/>
        </authorList>
    </citation>
    <scope>NUCLEOTIDE SEQUENCE</scope>
</reference>
<evidence type="ECO:0000313" key="12">
    <source>
        <dbReference type="EMBL" id="CAD8194415.1"/>
    </source>
</evidence>
<keyword evidence="7" id="KW-0694">RNA-binding</keyword>
<dbReference type="Proteomes" id="UP000689195">
    <property type="component" value="Unassembled WGS sequence"/>
</dbReference>
<keyword evidence="13" id="KW-1185">Reference proteome</keyword>
<feature type="coiled-coil region" evidence="8">
    <location>
        <begin position="430"/>
        <end position="471"/>
    </location>
</feature>
<dbReference type="Pfam" id="PF15613">
    <property type="entry name" value="WSD"/>
    <property type="match status" value="1"/>
</dbReference>
<dbReference type="InterPro" id="IPR019787">
    <property type="entry name" value="Znf_PHD-finger"/>
</dbReference>
<dbReference type="GO" id="GO:0034472">
    <property type="term" value="P:snRNA 3'-end processing"/>
    <property type="evidence" value="ECO:0007669"/>
    <property type="project" value="TreeGrafter"/>
</dbReference>
<accession>A0A8S1X1I2</accession>
<evidence type="ECO:0000259" key="10">
    <source>
        <dbReference type="PROSITE" id="PS50016"/>
    </source>
</evidence>
<keyword evidence="3 6" id="KW-0863">Zinc-finger</keyword>
<dbReference type="PROSITE" id="PS50016">
    <property type="entry name" value="ZF_PHD_2"/>
    <property type="match status" value="1"/>
</dbReference>
<feature type="coiled-coil region" evidence="8">
    <location>
        <begin position="554"/>
        <end position="581"/>
    </location>
</feature>
<keyword evidence="4" id="KW-0862">Zinc</keyword>
<evidence type="ECO:0000256" key="8">
    <source>
        <dbReference type="SAM" id="Coils"/>
    </source>
</evidence>
<dbReference type="GO" id="GO:0008270">
    <property type="term" value="F:zinc ion binding"/>
    <property type="evidence" value="ECO:0007669"/>
    <property type="project" value="UniProtKB-KW"/>
</dbReference>
<dbReference type="InterPro" id="IPR028941">
    <property type="entry name" value="WHIM2_dom"/>
</dbReference>
<dbReference type="CDD" id="cd12277">
    <property type="entry name" value="RRM3_MEI2_EAR1_like"/>
    <property type="match status" value="1"/>
</dbReference>
<comment type="subcellular location">
    <subcellularLocation>
        <location evidence="1">Nucleus</location>
    </subcellularLocation>
</comment>
<evidence type="ECO:0000256" key="2">
    <source>
        <dbReference type="ARBA" id="ARBA00022723"/>
    </source>
</evidence>
<dbReference type="GO" id="GO:0032039">
    <property type="term" value="C:integrator complex"/>
    <property type="evidence" value="ECO:0007669"/>
    <property type="project" value="TreeGrafter"/>
</dbReference>
<dbReference type="CDD" id="cd15489">
    <property type="entry name" value="PHD_SF"/>
    <property type="match status" value="1"/>
</dbReference>
<evidence type="ECO:0000256" key="7">
    <source>
        <dbReference type="PROSITE-ProRule" id="PRU00176"/>
    </source>
</evidence>
<dbReference type="GO" id="GO:0003723">
    <property type="term" value="F:RNA binding"/>
    <property type="evidence" value="ECO:0007669"/>
    <property type="project" value="UniProtKB-UniRule"/>
</dbReference>
<dbReference type="OrthoDB" id="336088at2759"/>
<dbReference type="PANTHER" id="PTHR13415:SF2">
    <property type="entry name" value="INTEGRATOR COMPLEX SUBUNIT 12"/>
    <property type="match status" value="1"/>
</dbReference>
<evidence type="ECO:0000256" key="9">
    <source>
        <dbReference type="SAM" id="MobiDB-lite"/>
    </source>
</evidence>
<organism evidence="12 13">
    <name type="scientific">Paramecium pentaurelia</name>
    <dbReference type="NCBI Taxonomy" id="43138"/>
    <lineage>
        <taxon>Eukaryota</taxon>
        <taxon>Sar</taxon>
        <taxon>Alveolata</taxon>
        <taxon>Ciliophora</taxon>
        <taxon>Intramacronucleata</taxon>
        <taxon>Oligohymenophorea</taxon>
        <taxon>Peniculida</taxon>
        <taxon>Parameciidae</taxon>
        <taxon>Paramecium</taxon>
    </lineage>
</organism>
<dbReference type="InterPro" id="IPR019786">
    <property type="entry name" value="Zinc_finger_PHD-type_CS"/>
</dbReference>
<dbReference type="Pfam" id="PF04059">
    <property type="entry name" value="RRM_2"/>
    <property type="match status" value="1"/>
</dbReference>
<dbReference type="InterPro" id="IPR051776">
    <property type="entry name" value="Integrator_subunit_12"/>
</dbReference>
<evidence type="ECO:0000256" key="6">
    <source>
        <dbReference type="PROSITE-ProRule" id="PRU00146"/>
    </source>
</evidence>
<feature type="compositionally biased region" description="Acidic residues" evidence="9">
    <location>
        <begin position="1"/>
        <end position="19"/>
    </location>
</feature>
<dbReference type="AlphaFoldDB" id="A0A8S1X1I2"/>
<dbReference type="InterPro" id="IPR000504">
    <property type="entry name" value="RRM_dom"/>
</dbReference>
<dbReference type="PROSITE" id="PS50102">
    <property type="entry name" value="RRM"/>
    <property type="match status" value="1"/>
</dbReference>
<evidence type="ECO:0000256" key="3">
    <source>
        <dbReference type="ARBA" id="ARBA00022771"/>
    </source>
</evidence>